<dbReference type="Gene3D" id="3.40.50.1110">
    <property type="entry name" value="SGNH hydrolase"/>
    <property type="match status" value="1"/>
</dbReference>
<comment type="caution">
    <text evidence="2">The sequence shown here is derived from an EMBL/GenBank/DDBJ whole genome shotgun (WGS) entry which is preliminary data.</text>
</comment>
<dbReference type="GO" id="GO:0016787">
    <property type="term" value="F:hydrolase activity"/>
    <property type="evidence" value="ECO:0007669"/>
    <property type="project" value="UniProtKB-KW"/>
</dbReference>
<organism evidence="2 3">
    <name type="scientific">Glycomyces tritici</name>
    <dbReference type="NCBI Taxonomy" id="2665176"/>
    <lineage>
        <taxon>Bacteria</taxon>
        <taxon>Bacillati</taxon>
        <taxon>Actinomycetota</taxon>
        <taxon>Actinomycetes</taxon>
        <taxon>Glycomycetales</taxon>
        <taxon>Glycomycetaceae</taxon>
        <taxon>Glycomyces</taxon>
    </lineage>
</organism>
<name>A0ABT7YSI2_9ACTN</name>
<dbReference type="SUPFAM" id="SSF52266">
    <property type="entry name" value="SGNH hydrolase"/>
    <property type="match status" value="1"/>
</dbReference>
<evidence type="ECO:0000313" key="3">
    <source>
        <dbReference type="Proteomes" id="UP001171902"/>
    </source>
</evidence>
<dbReference type="EMBL" id="JAUEMJ010000005">
    <property type="protein sequence ID" value="MDN3241597.1"/>
    <property type="molecule type" value="Genomic_DNA"/>
</dbReference>
<accession>A0ABT7YSI2</accession>
<gene>
    <name evidence="2" type="ORF">QWI33_17875</name>
</gene>
<dbReference type="InterPro" id="IPR013830">
    <property type="entry name" value="SGNH_hydro"/>
</dbReference>
<dbReference type="Proteomes" id="UP001171902">
    <property type="component" value="Unassembled WGS sequence"/>
</dbReference>
<sequence>MTLQPFDIHPSMVRGAVDVEATERGLVPHRLPQWARRQIPDRFMVQTSAESAGVRLAIRTAADVIELDLQARRIAADAEAPMPPSVYELTEGGAVVATAAAPVGSRFVFTFERPDGEIVPGPDATVRFAGIGTGAERDLELWLPYYDHVELLALRADAPVTAVPDGAALRWVHHGSSISHGYRAATTTGTWPAVAALRAGAALTNLAFSGNAMLDPFTARTMRDTAADLISLKIGINLVCGDVMRVRGFRPAVDGFLDTIRDGHPDTPIVLVSPIWCEPVETAAGPTMQDPARAEEWSIAAGSEADTEAGKLSLRVIRAELAAIVDRRRADGDHRLHYLDGLALYGEADAATMPLPDNLHPGPDVQRLIGERFAARVLADHVPQRSPSTSMNLQRSRP</sequence>
<proteinExistence type="predicted"/>
<dbReference type="RefSeq" id="WP_289958504.1">
    <property type="nucleotide sequence ID" value="NZ_JAUEMJ010000005.1"/>
</dbReference>
<dbReference type="Pfam" id="PF14606">
    <property type="entry name" value="Lipase_GDSL_3"/>
    <property type="match status" value="1"/>
</dbReference>
<dbReference type="Gene3D" id="2.60.120.260">
    <property type="entry name" value="Galactose-binding domain-like"/>
    <property type="match status" value="1"/>
</dbReference>
<dbReference type="InterPro" id="IPR036514">
    <property type="entry name" value="SGNH_hydro_sf"/>
</dbReference>
<feature type="domain" description="SGNH hydrolase-type esterase" evidence="1">
    <location>
        <begin position="172"/>
        <end position="274"/>
    </location>
</feature>
<keyword evidence="3" id="KW-1185">Reference proteome</keyword>
<keyword evidence="2" id="KW-0378">Hydrolase</keyword>
<reference evidence="2" key="1">
    <citation type="submission" date="2023-06" db="EMBL/GenBank/DDBJ databases">
        <title>Gycomyces niveus sp.nov., a novel actinomycete isolated from soil in Shouguang.</title>
        <authorList>
            <person name="Yang X."/>
            <person name="Zhao J."/>
        </authorList>
    </citation>
    <scope>NUCLEOTIDE SEQUENCE</scope>
    <source>
        <strain evidence="2">NEAU C2</strain>
    </source>
</reference>
<evidence type="ECO:0000313" key="2">
    <source>
        <dbReference type="EMBL" id="MDN3241597.1"/>
    </source>
</evidence>
<evidence type="ECO:0000259" key="1">
    <source>
        <dbReference type="Pfam" id="PF14606"/>
    </source>
</evidence>
<protein>
    <submittedName>
        <fullName evidence="2">SGNH/GDSL hydrolase family protein</fullName>
    </submittedName>
</protein>